<protein>
    <submittedName>
        <fullName evidence="2">Uncharacterized protein</fullName>
    </submittedName>
</protein>
<dbReference type="PANTHER" id="PTHR28674:SF1">
    <property type="entry name" value="NOP PROTEIN CHAPERONE 1"/>
    <property type="match status" value="1"/>
</dbReference>
<gene>
    <name evidence="2" type="ORF">HS088_TW08G00555</name>
</gene>
<evidence type="ECO:0000313" key="2">
    <source>
        <dbReference type="EMBL" id="KAF5743967.1"/>
    </source>
</evidence>
<dbReference type="InterPro" id="IPR027921">
    <property type="entry name" value="NOPCHAP1"/>
</dbReference>
<dbReference type="GO" id="GO:0000492">
    <property type="term" value="P:box C/D snoRNP assembly"/>
    <property type="evidence" value="ECO:0007669"/>
    <property type="project" value="InterPro"/>
</dbReference>
<evidence type="ECO:0000256" key="1">
    <source>
        <dbReference type="SAM" id="MobiDB-lite"/>
    </source>
</evidence>
<comment type="caution">
    <text evidence="2">The sequence shown here is derived from an EMBL/GenBank/DDBJ whole genome shotgun (WGS) entry which is preliminary data.</text>
</comment>
<accession>A0A7J7DC94</accession>
<feature type="compositionally biased region" description="Acidic residues" evidence="1">
    <location>
        <begin position="134"/>
        <end position="154"/>
    </location>
</feature>
<dbReference type="PANTHER" id="PTHR28674">
    <property type="entry name" value="SIMILAR TO DNA SEGMENT, CHR 10, WAYNE STATE UNIVERSITY 102,-EXPRESSED"/>
    <property type="match status" value="1"/>
</dbReference>
<feature type="compositionally biased region" description="Basic and acidic residues" evidence="1">
    <location>
        <begin position="155"/>
        <end position="167"/>
    </location>
</feature>
<dbReference type="FunCoup" id="A0A7J7DC94">
    <property type="interactions" value="50"/>
</dbReference>
<name>A0A7J7DC94_TRIWF</name>
<keyword evidence="3" id="KW-1185">Reference proteome</keyword>
<sequence>MGRTSKDLLSFEHKNLSAASTIESTLLVCKKDCAQDGKPNLDKKPVTAPVPQSQVLGKVKDFLGVISEANRSLELNAQDKSVDYDIEALTGNESEIIEMDLMLGIADLHNPDAVAAAESAISGNQPVITLPDSSETESDDSSSEDDSDNDDDDEKTCFPDERKKIDSIENEVNETMGKKKSKKRPRIVELS</sequence>
<dbReference type="Pfam" id="PF15370">
    <property type="entry name" value="NOPCHAP1"/>
    <property type="match status" value="1"/>
</dbReference>
<organism evidence="2 3">
    <name type="scientific">Tripterygium wilfordii</name>
    <name type="common">Thunder God vine</name>
    <dbReference type="NCBI Taxonomy" id="458696"/>
    <lineage>
        <taxon>Eukaryota</taxon>
        <taxon>Viridiplantae</taxon>
        <taxon>Streptophyta</taxon>
        <taxon>Embryophyta</taxon>
        <taxon>Tracheophyta</taxon>
        <taxon>Spermatophyta</taxon>
        <taxon>Magnoliopsida</taxon>
        <taxon>eudicotyledons</taxon>
        <taxon>Gunneridae</taxon>
        <taxon>Pentapetalae</taxon>
        <taxon>rosids</taxon>
        <taxon>fabids</taxon>
        <taxon>Celastrales</taxon>
        <taxon>Celastraceae</taxon>
        <taxon>Tripterygium</taxon>
    </lineage>
</organism>
<dbReference type="InParanoid" id="A0A7J7DC94"/>
<evidence type="ECO:0000313" key="3">
    <source>
        <dbReference type="Proteomes" id="UP000593562"/>
    </source>
</evidence>
<dbReference type="AlphaFoldDB" id="A0A7J7DC94"/>
<dbReference type="GO" id="GO:0062064">
    <property type="term" value="F:box C/D methylation guide snoRNP complex binding"/>
    <property type="evidence" value="ECO:0007669"/>
    <property type="project" value="TreeGrafter"/>
</dbReference>
<reference evidence="2 3" key="1">
    <citation type="journal article" date="2020" name="Nat. Commun.">
        <title>Genome of Tripterygium wilfordii and identification of cytochrome P450 involved in triptolide biosynthesis.</title>
        <authorList>
            <person name="Tu L."/>
            <person name="Su P."/>
            <person name="Zhang Z."/>
            <person name="Gao L."/>
            <person name="Wang J."/>
            <person name="Hu T."/>
            <person name="Zhou J."/>
            <person name="Zhang Y."/>
            <person name="Zhao Y."/>
            <person name="Liu Y."/>
            <person name="Song Y."/>
            <person name="Tong Y."/>
            <person name="Lu Y."/>
            <person name="Yang J."/>
            <person name="Xu C."/>
            <person name="Jia M."/>
            <person name="Peters R.J."/>
            <person name="Huang L."/>
            <person name="Gao W."/>
        </authorList>
    </citation>
    <scope>NUCLEOTIDE SEQUENCE [LARGE SCALE GENOMIC DNA]</scope>
    <source>
        <strain evidence="3">cv. XIE 37</strain>
        <tissue evidence="2">Leaf</tissue>
    </source>
</reference>
<dbReference type="OrthoDB" id="1112980at2759"/>
<dbReference type="Proteomes" id="UP000593562">
    <property type="component" value="Unassembled WGS sequence"/>
</dbReference>
<dbReference type="EMBL" id="JAAARO010000008">
    <property type="protein sequence ID" value="KAF5743967.1"/>
    <property type="molecule type" value="Genomic_DNA"/>
</dbReference>
<feature type="region of interest" description="Disordered" evidence="1">
    <location>
        <begin position="121"/>
        <end position="191"/>
    </location>
</feature>
<proteinExistence type="predicted"/>